<comment type="caution">
    <text evidence="2">The sequence shown here is derived from an EMBL/GenBank/DDBJ whole genome shotgun (WGS) entry which is preliminary data.</text>
</comment>
<dbReference type="Proteomes" id="UP000321577">
    <property type="component" value="Unassembled WGS sequence"/>
</dbReference>
<proteinExistence type="predicted"/>
<name>A0A512M7B7_9BACT</name>
<feature type="region of interest" description="Disordered" evidence="1">
    <location>
        <begin position="43"/>
        <end position="64"/>
    </location>
</feature>
<gene>
    <name evidence="2" type="ORF">BGE01nite_19230</name>
</gene>
<keyword evidence="3" id="KW-1185">Reference proteome</keyword>
<organism evidence="2 3">
    <name type="scientific">Brevifollis gellanilyticus</name>
    <dbReference type="NCBI Taxonomy" id="748831"/>
    <lineage>
        <taxon>Bacteria</taxon>
        <taxon>Pseudomonadati</taxon>
        <taxon>Verrucomicrobiota</taxon>
        <taxon>Verrucomicrobiia</taxon>
        <taxon>Verrucomicrobiales</taxon>
        <taxon>Verrucomicrobiaceae</taxon>
    </lineage>
</organism>
<protein>
    <submittedName>
        <fullName evidence="2">Uncharacterized protein</fullName>
    </submittedName>
</protein>
<evidence type="ECO:0000256" key="1">
    <source>
        <dbReference type="SAM" id="MobiDB-lite"/>
    </source>
</evidence>
<accession>A0A512M7B7</accession>
<dbReference type="EMBL" id="BKAG01000011">
    <property type="protein sequence ID" value="GEP42632.1"/>
    <property type="molecule type" value="Genomic_DNA"/>
</dbReference>
<evidence type="ECO:0000313" key="2">
    <source>
        <dbReference type="EMBL" id="GEP42632.1"/>
    </source>
</evidence>
<reference evidence="2 3" key="1">
    <citation type="submission" date="2019-07" db="EMBL/GenBank/DDBJ databases">
        <title>Whole genome shotgun sequence of Brevifollis gellanilyticus NBRC 108608.</title>
        <authorList>
            <person name="Hosoyama A."/>
            <person name="Uohara A."/>
            <person name="Ohji S."/>
            <person name="Ichikawa N."/>
        </authorList>
    </citation>
    <scope>NUCLEOTIDE SEQUENCE [LARGE SCALE GENOMIC DNA]</scope>
    <source>
        <strain evidence="2 3">NBRC 108608</strain>
    </source>
</reference>
<dbReference type="AlphaFoldDB" id="A0A512M7B7"/>
<evidence type="ECO:0000313" key="3">
    <source>
        <dbReference type="Proteomes" id="UP000321577"/>
    </source>
</evidence>
<sequence>MNTFEARLGLFTGREREALAPGEDGKERPALPSGAELELACGADGMPRESKPAEGDLSEEPIMGRVGAPGIKALCP</sequence>